<keyword evidence="1" id="KW-0472">Membrane</keyword>
<protein>
    <submittedName>
        <fullName evidence="2">Uncharacterized protein</fullName>
    </submittedName>
</protein>
<keyword evidence="1" id="KW-0812">Transmembrane</keyword>
<reference evidence="2 3" key="1">
    <citation type="submission" date="2018-10" db="EMBL/GenBank/DDBJ databases">
        <title>Sphingobacterium sp. M05W1-28.</title>
        <authorList>
            <person name="Cai H."/>
        </authorList>
    </citation>
    <scope>NUCLEOTIDE SEQUENCE [LARGE SCALE GENOMIC DNA]</scope>
    <source>
        <strain evidence="2 3">M05W1-28</strain>
    </source>
</reference>
<keyword evidence="1" id="KW-1133">Transmembrane helix</keyword>
<feature type="transmembrane region" description="Helical" evidence="1">
    <location>
        <begin position="6"/>
        <end position="26"/>
    </location>
</feature>
<dbReference type="RefSeq" id="WP_121122181.1">
    <property type="nucleotide sequence ID" value="NZ_RBWS01000005.1"/>
</dbReference>
<sequence>MYTLYALIFLIWFGIPGLFIYLMYWILKKSGRKKLGTIVSIVLILPFLIFTLYLLFDDLLFSKSDARKLLSEQHITLNDDFKIISNQSGGLRDYTHQFELFISEKDKQSFIDQRTWSDKMDERIEVHTSAVDRYEGDTLRANYHHNDSYIYSMYRPNGKGIAPTFITIRVSKSKNTLTYEEILD</sequence>
<dbReference type="Proteomes" id="UP000282423">
    <property type="component" value="Unassembled WGS sequence"/>
</dbReference>
<feature type="transmembrane region" description="Helical" evidence="1">
    <location>
        <begin position="38"/>
        <end position="56"/>
    </location>
</feature>
<dbReference type="OrthoDB" id="709544at2"/>
<evidence type="ECO:0000313" key="3">
    <source>
        <dbReference type="Proteomes" id="UP000282423"/>
    </source>
</evidence>
<gene>
    <name evidence="2" type="ORF">D7322_05765</name>
</gene>
<comment type="caution">
    <text evidence="2">The sequence shown here is derived from an EMBL/GenBank/DDBJ whole genome shotgun (WGS) entry which is preliminary data.</text>
</comment>
<dbReference type="EMBL" id="RBWS01000005">
    <property type="protein sequence ID" value="RKO72310.1"/>
    <property type="molecule type" value="Genomic_DNA"/>
</dbReference>
<evidence type="ECO:0000313" key="2">
    <source>
        <dbReference type="EMBL" id="RKO72310.1"/>
    </source>
</evidence>
<accession>A0A420W161</accession>
<organism evidence="2 3">
    <name type="scientific">Sphingobacterium puteale</name>
    <dbReference type="NCBI Taxonomy" id="2420510"/>
    <lineage>
        <taxon>Bacteria</taxon>
        <taxon>Pseudomonadati</taxon>
        <taxon>Bacteroidota</taxon>
        <taxon>Sphingobacteriia</taxon>
        <taxon>Sphingobacteriales</taxon>
        <taxon>Sphingobacteriaceae</taxon>
        <taxon>Sphingobacterium</taxon>
    </lineage>
</organism>
<evidence type="ECO:0000256" key="1">
    <source>
        <dbReference type="SAM" id="Phobius"/>
    </source>
</evidence>
<dbReference type="AlphaFoldDB" id="A0A420W161"/>
<proteinExistence type="predicted"/>
<keyword evidence="3" id="KW-1185">Reference proteome</keyword>
<name>A0A420W161_9SPHI</name>